<dbReference type="NCBIfam" id="NF003716">
    <property type="entry name" value="PRK05326.1-3"/>
    <property type="match status" value="1"/>
</dbReference>
<evidence type="ECO:0000256" key="2">
    <source>
        <dbReference type="ARBA" id="ARBA00022448"/>
    </source>
</evidence>
<evidence type="ECO:0000256" key="3">
    <source>
        <dbReference type="ARBA" id="ARBA00022449"/>
    </source>
</evidence>
<feature type="transmembrane region" description="Helical" evidence="9">
    <location>
        <begin position="25"/>
        <end position="44"/>
    </location>
</feature>
<dbReference type="GO" id="GO:0015297">
    <property type="term" value="F:antiporter activity"/>
    <property type="evidence" value="ECO:0007669"/>
    <property type="project" value="UniProtKB-KW"/>
</dbReference>
<evidence type="ECO:0000256" key="9">
    <source>
        <dbReference type="SAM" id="Phobius"/>
    </source>
</evidence>
<dbReference type="GO" id="GO:0006813">
    <property type="term" value="P:potassium ion transport"/>
    <property type="evidence" value="ECO:0007669"/>
    <property type="project" value="InterPro"/>
</dbReference>
<accession>A0A0W8FXC0</accession>
<evidence type="ECO:0000259" key="10">
    <source>
        <dbReference type="PROSITE" id="PS51202"/>
    </source>
</evidence>
<feature type="transmembrane region" description="Helical" evidence="9">
    <location>
        <begin position="209"/>
        <end position="230"/>
    </location>
</feature>
<dbReference type="InterPro" id="IPR006037">
    <property type="entry name" value="RCK_C"/>
</dbReference>
<keyword evidence="2" id="KW-0813">Transport</keyword>
<protein>
    <submittedName>
        <fullName evidence="11">Na(+)/h(+) antiporter</fullName>
    </submittedName>
</protein>
<dbReference type="Pfam" id="PF02080">
    <property type="entry name" value="TrkA_C"/>
    <property type="match status" value="1"/>
</dbReference>
<feature type="transmembrane region" description="Helical" evidence="9">
    <location>
        <begin position="302"/>
        <end position="325"/>
    </location>
</feature>
<feature type="domain" description="RCK C-terminal" evidence="10">
    <location>
        <begin position="371"/>
        <end position="451"/>
    </location>
</feature>
<evidence type="ECO:0000256" key="1">
    <source>
        <dbReference type="ARBA" id="ARBA00004651"/>
    </source>
</evidence>
<dbReference type="GO" id="GO:0008324">
    <property type="term" value="F:monoatomic cation transmembrane transporter activity"/>
    <property type="evidence" value="ECO:0007669"/>
    <property type="project" value="InterPro"/>
</dbReference>
<dbReference type="NCBIfam" id="NF003715">
    <property type="entry name" value="PRK05326.1-2"/>
    <property type="match status" value="1"/>
</dbReference>
<evidence type="ECO:0000256" key="4">
    <source>
        <dbReference type="ARBA" id="ARBA00022475"/>
    </source>
</evidence>
<organism evidence="11">
    <name type="scientific">hydrocarbon metagenome</name>
    <dbReference type="NCBI Taxonomy" id="938273"/>
    <lineage>
        <taxon>unclassified sequences</taxon>
        <taxon>metagenomes</taxon>
        <taxon>ecological metagenomes</taxon>
    </lineage>
</organism>
<feature type="transmembrane region" description="Helical" evidence="9">
    <location>
        <begin position="56"/>
        <end position="79"/>
    </location>
</feature>
<comment type="caution">
    <text evidence="11">The sequence shown here is derived from an EMBL/GenBank/DDBJ whole genome shotgun (WGS) entry which is preliminary data.</text>
</comment>
<dbReference type="InterPro" id="IPR038770">
    <property type="entry name" value="Na+/solute_symporter_sf"/>
</dbReference>
<dbReference type="EMBL" id="LNQE01000676">
    <property type="protein sequence ID" value="KUG25482.1"/>
    <property type="molecule type" value="Genomic_DNA"/>
</dbReference>
<dbReference type="GO" id="GO:1902600">
    <property type="term" value="P:proton transmembrane transport"/>
    <property type="evidence" value="ECO:0007669"/>
    <property type="project" value="InterPro"/>
</dbReference>
<dbReference type="Gene3D" id="1.20.1530.20">
    <property type="match status" value="1"/>
</dbReference>
<dbReference type="PROSITE" id="PS51202">
    <property type="entry name" value="RCK_C"/>
    <property type="match status" value="1"/>
</dbReference>
<dbReference type="InterPro" id="IPR036721">
    <property type="entry name" value="RCK_C_sf"/>
</dbReference>
<reference evidence="11" key="1">
    <citation type="journal article" date="2015" name="Proc. Natl. Acad. Sci. U.S.A.">
        <title>Networks of energetic and metabolic interactions define dynamics in microbial communities.</title>
        <authorList>
            <person name="Embree M."/>
            <person name="Liu J.K."/>
            <person name="Al-Bassam M.M."/>
            <person name="Zengler K."/>
        </authorList>
    </citation>
    <scope>NUCLEOTIDE SEQUENCE</scope>
</reference>
<feature type="transmembrane region" description="Helical" evidence="9">
    <location>
        <begin position="266"/>
        <end position="290"/>
    </location>
</feature>
<keyword evidence="8 9" id="KW-0472">Membrane</keyword>
<keyword evidence="4" id="KW-1003">Cell membrane</keyword>
<evidence type="ECO:0000256" key="6">
    <source>
        <dbReference type="ARBA" id="ARBA00022989"/>
    </source>
</evidence>
<feature type="transmembrane region" description="Helical" evidence="9">
    <location>
        <begin position="242"/>
        <end position="260"/>
    </location>
</feature>
<evidence type="ECO:0000256" key="8">
    <source>
        <dbReference type="ARBA" id="ARBA00023136"/>
    </source>
</evidence>
<dbReference type="InterPro" id="IPR006153">
    <property type="entry name" value="Cation/H_exchanger_TM"/>
</dbReference>
<dbReference type="SUPFAM" id="SSF116726">
    <property type="entry name" value="TrkA C-terminal domain-like"/>
    <property type="match status" value="1"/>
</dbReference>
<dbReference type="Gene3D" id="3.30.70.1450">
    <property type="entry name" value="Regulator of K+ conductance, C-terminal domain"/>
    <property type="match status" value="1"/>
</dbReference>
<feature type="transmembrane region" description="Helical" evidence="9">
    <location>
        <begin position="85"/>
        <end position="107"/>
    </location>
</feature>
<dbReference type="Pfam" id="PF00999">
    <property type="entry name" value="Na_H_Exchanger"/>
    <property type="match status" value="1"/>
</dbReference>
<feature type="transmembrane region" description="Helical" evidence="9">
    <location>
        <begin position="331"/>
        <end position="357"/>
    </location>
</feature>
<dbReference type="PANTHER" id="PTHR32507:SF7">
    <property type="entry name" value="K(+)_H(+) ANTIPORTER NHAP2"/>
    <property type="match status" value="1"/>
</dbReference>
<dbReference type="PANTHER" id="PTHR32507">
    <property type="entry name" value="NA(+)/H(+) ANTIPORTER 1"/>
    <property type="match status" value="1"/>
</dbReference>
<keyword evidence="5 9" id="KW-0812">Transmembrane</keyword>
<sequence length="451" mass="49084">MLLFIGVGILAGSEGLGGIYFDDAGLAQSIGIIALVFILFSGGLETNWSESKQVSLPSFFLASIGVLITAVIIGLFVMWLFDTSFLWGLLFGSIISSTDAAAVFSILRTGNISLKGKLKPLLELESGSNDPMAVFLTIGTIELLISPEKTVLSLISLFLLQIGLGSVIGFGGGRLMAYLVNKLNFFYEGIYPIFALSVALLIYSSTAVLGGSGFLAIYIAGVVLGNCQFVHKRSLIRFFDGLAVLSQITMFLTLGLLLFPSVLLDYIGLGFLLSGVLMFIARPLSVLITLIPFKFQIKEKIFASWVGLRGAVPIILATFPLIMGIENSHLIFNLVFFIVLTSALFQGWSINFIAKLLNLAAPLEKKRNLPIEFTSSVKDDTELIEIIVPYNSKVIGQQIVDLNFPEDSRIILVTRDERNIVPSGQTTLEEGDILSMLINIKNIESIKQIFS</sequence>
<name>A0A0W8FXC0_9ZZZZ</name>
<gene>
    <name evidence="11" type="ORF">ASZ90_004694</name>
</gene>
<evidence type="ECO:0000256" key="5">
    <source>
        <dbReference type="ARBA" id="ARBA00022692"/>
    </source>
</evidence>
<keyword evidence="3" id="KW-0050">Antiport</keyword>
<feature type="transmembrane region" description="Helical" evidence="9">
    <location>
        <begin position="151"/>
        <end position="173"/>
    </location>
</feature>
<keyword evidence="6 9" id="KW-1133">Transmembrane helix</keyword>
<evidence type="ECO:0000313" key="11">
    <source>
        <dbReference type="EMBL" id="KUG25482.1"/>
    </source>
</evidence>
<evidence type="ECO:0000256" key="7">
    <source>
        <dbReference type="ARBA" id="ARBA00023065"/>
    </source>
</evidence>
<dbReference type="GO" id="GO:0005886">
    <property type="term" value="C:plasma membrane"/>
    <property type="evidence" value="ECO:0007669"/>
    <property type="project" value="UniProtKB-SubCell"/>
</dbReference>
<comment type="subcellular location">
    <subcellularLocation>
        <location evidence="1">Cell membrane</location>
        <topology evidence="1">Multi-pass membrane protein</topology>
    </subcellularLocation>
</comment>
<proteinExistence type="predicted"/>
<keyword evidence="7" id="KW-0406">Ion transport</keyword>
<dbReference type="AlphaFoldDB" id="A0A0W8FXC0"/>